<dbReference type="InterPro" id="IPR000209">
    <property type="entry name" value="Peptidase_S8/S53_dom"/>
</dbReference>
<proteinExistence type="inferred from homology"/>
<keyword evidence="7" id="KW-1133">Transmembrane helix</keyword>
<evidence type="ECO:0000256" key="3">
    <source>
        <dbReference type="ARBA" id="ARBA00022801"/>
    </source>
</evidence>
<keyword evidence="4 5" id="KW-0720">Serine protease</keyword>
<dbReference type="PANTHER" id="PTHR43806">
    <property type="entry name" value="PEPTIDASE S8"/>
    <property type="match status" value="1"/>
</dbReference>
<protein>
    <recommendedName>
        <fullName evidence="8">Peptidase S8/S53 domain-containing protein</fullName>
    </recommendedName>
</protein>
<sequence>MRIAVVDDGINSRAAELQGANIKVHGGFCLDQGSGAPIPADSTDPLISQHGTSVVAMLVGNGQSSDGGPGAQGVAPDAQIDFFATGPVTSKQEEAEGKSKVCPSEKNADGEFSGDSWESAMNAAASSGADFVSVSLAGQYLTFKAGMIDAMKRGVTVVGSALNPGDDSIGIGAFPAAGNGTLAVNAVGDDAKVIGESAGFRQEIPIGRPNMGISAPGVGILSIGADWKPAIENGTSLATPYVTGVLALAAQKYPKASKNQLIQALLHTTDDNSHAGKLEWDELFGYGIVSLPDFLGTDPSSYPDVNPLFVTAPSDPRCKAEDQTSQPSSMEQCAWAKFPTTADISGAPTQPSQSAGDTSDNAKENGAQLELVYAFAVGALVILGGAVWIFAYSRRRRRSQSN</sequence>
<dbReference type="InterPro" id="IPR023828">
    <property type="entry name" value="Peptidase_S8_Ser-AS"/>
</dbReference>
<evidence type="ECO:0000256" key="6">
    <source>
        <dbReference type="SAM" id="MobiDB-lite"/>
    </source>
</evidence>
<evidence type="ECO:0000256" key="1">
    <source>
        <dbReference type="ARBA" id="ARBA00011073"/>
    </source>
</evidence>
<dbReference type="PROSITE" id="PS00138">
    <property type="entry name" value="SUBTILASE_SER"/>
    <property type="match status" value="1"/>
</dbReference>
<feature type="active site" description="Charge relay system" evidence="5">
    <location>
        <position position="7"/>
    </location>
</feature>
<dbReference type="Gene3D" id="3.40.50.200">
    <property type="entry name" value="Peptidase S8/S53 domain"/>
    <property type="match status" value="1"/>
</dbReference>
<dbReference type="PROSITE" id="PS51892">
    <property type="entry name" value="SUBTILASE"/>
    <property type="match status" value="1"/>
</dbReference>
<feature type="domain" description="Peptidase S8/S53" evidence="8">
    <location>
        <begin position="3"/>
        <end position="287"/>
    </location>
</feature>
<dbReference type="Proteomes" id="UP000269438">
    <property type="component" value="Unassembled WGS sequence"/>
</dbReference>
<dbReference type="CDD" id="cd00306">
    <property type="entry name" value="Peptidases_S8_S53"/>
    <property type="match status" value="1"/>
</dbReference>
<dbReference type="Pfam" id="PF00082">
    <property type="entry name" value="Peptidase_S8"/>
    <property type="match status" value="1"/>
</dbReference>
<keyword evidence="7" id="KW-0812">Transmembrane</keyword>
<evidence type="ECO:0000256" key="2">
    <source>
        <dbReference type="ARBA" id="ARBA00022670"/>
    </source>
</evidence>
<evidence type="ECO:0000256" key="5">
    <source>
        <dbReference type="PROSITE-ProRule" id="PRU01240"/>
    </source>
</evidence>
<evidence type="ECO:0000256" key="7">
    <source>
        <dbReference type="SAM" id="Phobius"/>
    </source>
</evidence>
<keyword evidence="2 5" id="KW-0645">Protease</keyword>
<dbReference type="SUPFAM" id="SSF52743">
    <property type="entry name" value="Subtilisin-like"/>
    <property type="match status" value="1"/>
</dbReference>
<evidence type="ECO:0000256" key="4">
    <source>
        <dbReference type="ARBA" id="ARBA00022825"/>
    </source>
</evidence>
<dbReference type="RefSeq" id="WP_121688601.1">
    <property type="nucleotide sequence ID" value="NZ_RCUY01000009.1"/>
</dbReference>
<evidence type="ECO:0000313" key="10">
    <source>
        <dbReference type="Proteomes" id="UP000269438"/>
    </source>
</evidence>
<feature type="region of interest" description="Disordered" evidence="6">
    <location>
        <begin position="91"/>
        <end position="113"/>
    </location>
</feature>
<dbReference type="GO" id="GO:0006508">
    <property type="term" value="P:proteolysis"/>
    <property type="evidence" value="ECO:0007669"/>
    <property type="project" value="UniProtKB-KW"/>
</dbReference>
<keyword evidence="7" id="KW-0472">Membrane</keyword>
<dbReference type="AlphaFoldDB" id="A0A3L7APZ8"/>
<evidence type="ECO:0000259" key="8">
    <source>
        <dbReference type="Pfam" id="PF00082"/>
    </source>
</evidence>
<reference evidence="9 10" key="1">
    <citation type="submission" date="2018-10" db="EMBL/GenBank/DDBJ databases">
        <authorList>
            <person name="Li J."/>
        </authorList>
    </citation>
    <scope>NUCLEOTIDE SEQUENCE [LARGE SCALE GENOMIC DNA]</scope>
    <source>
        <strain evidence="9 10">JCM 11654</strain>
    </source>
</reference>
<evidence type="ECO:0000313" key="9">
    <source>
        <dbReference type="EMBL" id="RLP82045.1"/>
    </source>
</evidence>
<organism evidence="9 10">
    <name type="scientific">Mycetocola lacteus</name>
    <dbReference type="NCBI Taxonomy" id="76637"/>
    <lineage>
        <taxon>Bacteria</taxon>
        <taxon>Bacillati</taxon>
        <taxon>Actinomycetota</taxon>
        <taxon>Actinomycetes</taxon>
        <taxon>Micrococcales</taxon>
        <taxon>Microbacteriaceae</taxon>
        <taxon>Mycetocola</taxon>
    </lineage>
</organism>
<dbReference type="EMBL" id="RCUY01000009">
    <property type="protein sequence ID" value="RLP82045.1"/>
    <property type="molecule type" value="Genomic_DNA"/>
</dbReference>
<gene>
    <name evidence="9" type="ORF">D9V34_09485</name>
</gene>
<dbReference type="GO" id="GO:0004252">
    <property type="term" value="F:serine-type endopeptidase activity"/>
    <property type="evidence" value="ECO:0007669"/>
    <property type="project" value="UniProtKB-UniRule"/>
</dbReference>
<keyword evidence="3 5" id="KW-0378">Hydrolase</keyword>
<keyword evidence="10" id="KW-1185">Reference proteome</keyword>
<comment type="caution">
    <text evidence="9">The sequence shown here is derived from an EMBL/GenBank/DDBJ whole genome shotgun (WGS) entry which is preliminary data.</text>
</comment>
<dbReference type="InterPro" id="IPR036852">
    <property type="entry name" value="Peptidase_S8/S53_dom_sf"/>
</dbReference>
<feature type="active site" description="Charge relay system" evidence="5">
    <location>
        <position position="236"/>
    </location>
</feature>
<dbReference type="InterPro" id="IPR050131">
    <property type="entry name" value="Peptidase_S8_subtilisin-like"/>
</dbReference>
<feature type="active site" description="Charge relay system" evidence="5">
    <location>
        <position position="50"/>
    </location>
</feature>
<dbReference type="PANTHER" id="PTHR43806:SF11">
    <property type="entry name" value="CEREVISIN-RELATED"/>
    <property type="match status" value="1"/>
</dbReference>
<dbReference type="OrthoDB" id="3644449at2"/>
<accession>A0A3L7APZ8</accession>
<feature type="transmembrane region" description="Helical" evidence="7">
    <location>
        <begin position="371"/>
        <end position="392"/>
    </location>
</feature>
<comment type="similarity">
    <text evidence="1 5">Belongs to the peptidase S8 family.</text>
</comment>
<name>A0A3L7APZ8_9MICO</name>